<dbReference type="RefSeq" id="WP_036102959.1">
    <property type="nucleotide sequence ID" value="NZ_JAJA02000001.1"/>
</dbReference>
<sequence length="216" mass="23739">MRLVGALTGVFAMSQVAAAQPSALSDDTRIDRLTDEIVKMIPLGPELDALAAADPRWPLQSIAPEDVKPEWLSCARESLSTRGYREYRRAETAEYANEYPDRVDSDLAVLSAGAAEVFAELARQGIEAGKKNQDVSDPKALVLEVLRKSDPQRRNAFIAFASGEEHTLLRRFVGVESTHGKVQSGQTFGDGLVQRLMEATMKRCRIPDSLRRPAQG</sequence>
<dbReference type="EMBL" id="JAJA02000001">
    <property type="protein sequence ID" value="KWS03104.1"/>
    <property type="molecule type" value="Genomic_DNA"/>
</dbReference>
<keyword evidence="3" id="KW-1185">Reference proteome</keyword>
<keyword evidence="1" id="KW-0732">Signal</keyword>
<organism evidence="2 3">
    <name type="scientific">Lysobacter capsici AZ78</name>
    <dbReference type="NCBI Taxonomy" id="1444315"/>
    <lineage>
        <taxon>Bacteria</taxon>
        <taxon>Pseudomonadati</taxon>
        <taxon>Pseudomonadota</taxon>
        <taxon>Gammaproteobacteria</taxon>
        <taxon>Lysobacterales</taxon>
        <taxon>Lysobacteraceae</taxon>
        <taxon>Lysobacter</taxon>
    </lineage>
</organism>
<dbReference type="OrthoDB" id="6025358at2"/>
<comment type="caution">
    <text evidence="2">The sequence shown here is derived from an EMBL/GenBank/DDBJ whole genome shotgun (WGS) entry which is preliminary data.</text>
</comment>
<feature type="chain" id="PRO_5007131559" evidence="1">
    <location>
        <begin position="20"/>
        <end position="216"/>
    </location>
</feature>
<protein>
    <submittedName>
        <fullName evidence="2">Uncharacterized protein</fullName>
    </submittedName>
</protein>
<name>A0A108U5U2_9GAMM</name>
<accession>A0A108U5U2</accession>
<evidence type="ECO:0000313" key="3">
    <source>
        <dbReference type="Proteomes" id="UP000023435"/>
    </source>
</evidence>
<gene>
    <name evidence="2" type="ORF">AZ78_0650</name>
</gene>
<dbReference type="Proteomes" id="UP000023435">
    <property type="component" value="Unassembled WGS sequence"/>
</dbReference>
<evidence type="ECO:0000313" key="2">
    <source>
        <dbReference type="EMBL" id="KWS03104.1"/>
    </source>
</evidence>
<evidence type="ECO:0000256" key="1">
    <source>
        <dbReference type="SAM" id="SignalP"/>
    </source>
</evidence>
<reference evidence="2 3" key="1">
    <citation type="journal article" date="2014" name="Genome Announc.">
        <title>Draft Genome Sequence of Lysobacter capsici AZ78, a Bacterium Antagonistic to Plant-Pathogenic Oomycetes.</title>
        <authorList>
            <person name="Puopolo G."/>
            <person name="Sonego P."/>
            <person name="Engelen K."/>
            <person name="Pertot I."/>
        </authorList>
    </citation>
    <scope>NUCLEOTIDE SEQUENCE [LARGE SCALE GENOMIC DNA]</scope>
    <source>
        <strain evidence="2 3">AZ78</strain>
    </source>
</reference>
<dbReference type="AlphaFoldDB" id="A0A108U5U2"/>
<feature type="signal peptide" evidence="1">
    <location>
        <begin position="1"/>
        <end position="19"/>
    </location>
</feature>
<proteinExistence type="predicted"/>